<evidence type="ECO:0000313" key="3">
    <source>
        <dbReference type="Proteomes" id="UP000799439"/>
    </source>
</evidence>
<gene>
    <name evidence="2" type="ORF">K461DRAFT_48365</name>
</gene>
<name>A0A9P4MJ88_9PEZI</name>
<organism evidence="2 3">
    <name type="scientific">Myriangium duriaei CBS 260.36</name>
    <dbReference type="NCBI Taxonomy" id="1168546"/>
    <lineage>
        <taxon>Eukaryota</taxon>
        <taxon>Fungi</taxon>
        <taxon>Dikarya</taxon>
        <taxon>Ascomycota</taxon>
        <taxon>Pezizomycotina</taxon>
        <taxon>Dothideomycetes</taxon>
        <taxon>Dothideomycetidae</taxon>
        <taxon>Myriangiales</taxon>
        <taxon>Myriangiaceae</taxon>
        <taxon>Myriangium</taxon>
    </lineage>
</organism>
<feature type="compositionally biased region" description="Basic and acidic residues" evidence="1">
    <location>
        <begin position="129"/>
        <end position="148"/>
    </location>
</feature>
<evidence type="ECO:0000256" key="1">
    <source>
        <dbReference type="SAM" id="MobiDB-lite"/>
    </source>
</evidence>
<keyword evidence="3" id="KW-1185">Reference proteome</keyword>
<feature type="compositionally biased region" description="Pro residues" evidence="1">
    <location>
        <begin position="217"/>
        <end position="231"/>
    </location>
</feature>
<feature type="compositionally biased region" description="Low complexity" evidence="1">
    <location>
        <begin position="201"/>
        <end position="214"/>
    </location>
</feature>
<comment type="caution">
    <text evidence="2">The sequence shown here is derived from an EMBL/GenBank/DDBJ whole genome shotgun (WGS) entry which is preliminary data.</text>
</comment>
<feature type="compositionally biased region" description="Polar residues" evidence="1">
    <location>
        <begin position="1"/>
        <end position="22"/>
    </location>
</feature>
<accession>A0A9P4MJ88</accession>
<dbReference type="OrthoDB" id="1923159at2759"/>
<dbReference type="Proteomes" id="UP000799439">
    <property type="component" value="Unassembled WGS sequence"/>
</dbReference>
<dbReference type="AlphaFoldDB" id="A0A9P4MJ88"/>
<feature type="region of interest" description="Disordered" evidence="1">
    <location>
        <begin position="66"/>
        <end position="236"/>
    </location>
</feature>
<feature type="region of interest" description="Disordered" evidence="1">
    <location>
        <begin position="1"/>
        <end position="42"/>
    </location>
</feature>
<feature type="compositionally biased region" description="Polar residues" evidence="1">
    <location>
        <begin position="86"/>
        <end position="101"/>
    </location>
</feature>
<reference evidence="2" key="1">
    <citation type="journal article" date="2020" name="Stud. Mycol.">
        <title>101 Dothideomycetes genomes: a test case for predicting lifestyles and emergence of pathogens.</title>
        <authorList>
            <person name="Haridas S."/>
            <person name="Albert R."/>
            <person name="Binder M."/>
            <person name="Bloem J."/>
            <person name="Labutti K."/>
            <person name="Salamov A."/>
            <person name="Andreopoulos B."/>
            <person name="Baker S."/>
            <person name="Barry K."/>
            <person name="Bills G."/>
            <person name="Bluhm B."/>
            <person name="Cannon C."/>
            <person name="Castanera R."/>
            <person name="Culley D."/>
            <person name="Daum C."/>
            <person name="Ezra D."/>
            <person name="Gonzalez J."/>
            <person name="Henrissat B."/>
            <person name="Kuo A."/>
            <person name="Liang C."/>
            <person name="Lipzen A."/>
            <person name="Lutzoni F."/>
            <person name="Magnuson J."/>
            <person name="Mondo S."/>
            <person name="Nolan M."/>
            <person name="Ohm R."/>
            <person name="Pangilinan J."/>
            <person name="Park H.-J."/>
            <person name="Ramirez L."/>
            <person name="Alfaro M."/>
            <person name="Sun H."/>
            <person name="Tritt A."/>
            <person name="Yoshinaga Y."/>
            <person name="Zwiers L.-H."/>
            <person name="Turgeon B."/>
            <person name="Goodwin S."/>
            <person name="Spatafora J."/>
            <person name="Crous P."/>
            <person name="Grigoriev I."/>
        </authorList>
    </citation>
    <scope>NUCLEOTIDE SEQUENCE</scope>
    <source>
        <strain evidence="2">CBS 260.36</strain>
    </source>
</reference>
<feature type="compositionally biased region" description="Low complexity" evidence="1">
    <location>
        <begin position="24"/>
        <end position="35"/>
    </location>
</feature>
<sequence length="496" mass="53422">MFKNVVTETPSRTQSPGQSRAGTPSVSRPVSPGSVADIPAKKRAHTIRLVSTPKPEAAPVITFPTAVSKLPSRNPSIASAHPPGTPTSEHISDTVSLTSATVSRPASPPPAGGGIVGSAAVRNKTKSQMKKERQERAKAIEEEKKQEQEPASEEPAQEAITSRKKKSKKPSAAPKPKPKVESVVPSPSIGTPQEDTEKPLAETAAPAPAPASKEATPEPPSAPQPSEPPTPADISPATLISQLCSDSKLFSSCLETFLRPLTQTQAAYKPTTPITPADIPLDRPFKRFPDLNLGPEQLAPMLTSGEPLKYGSDSAGVWSHGCITPAGAHLRHLEQELEERFLALERSERGRPREGKFNYFPSFLTQGEAGRLEGEWELPRIDIDAVRSGGGERQRENNAMEKAVEEGSKKGSFLVGSAESYIDSFVLPVQGWRRKGRGWSGGGSRRIGRLWGGRIKALLEEEELYLLVLLAAAALRQSSLEVRALLHNVHHVLFNF</sequence>
<protein>
    <submittedName>
        <fullName evidence="2">Uncharacterized protein</fullName>
    </submittedName>
</protein>
<proteinExistence type="predicted"/>
<dbReference type="EMBL" id="ML996091">
    <property type="protein sequence ID" value="KAF2149546.1"/>
    <property type="molecule type" value="Genomic_DNA"/>
</dbReference>
<evidence type="ECO:0000313" key="2">
    <source>
        <dbReference type="EMBL" id="KAF2149546.1"/>
    </source>
</evidence>